<evidence type="ECO:0000256" key="1">
    <source>
        <dbReference type="SAM" id="Phobius"/>
    </source>
</evidence>
<dbReference type="GO" id="GO:0004713">
    <property type="term" value="F:protein tyrosine kinase activity"/>
    <property type="evidence" value="ECO:0007669"/>
    <property type="project" value="TreeGrafter"/>
</dbReference>
<proteinExistence type="predicted"/>
<evidence type="ECO:0000313" key="3">
    <source>
        <dbReference type="Proteomes" id="UP000594118"/>
    </source>
</evidence>
<dbReference type="KEGG" id="pshq:F3W81_11010"/>
<keyword evidence="1" id="KW-1133">Transmembrane helix</keyword>
<dbReference type="RefSeq" id="WP_193079215.1">
    <property type="nucleotide sequence ID" value="NZ_CP045201.1"/>
</dbReference>
<dbReference type="PANTHER" id="PTHR32309:SF13">
    <property type="entry name" value="FERRIC ENTEROBACTIN TRANSPORT PROTEIN FEPE"/>
    <property type="match status" value="1"/>
</dbReference>
<dbReference type="PANTHER" id="PTHR32309">
    <property type="entry name" value="TYROSINE-PROTEIN KINASE"/>
    <property type="match status" value="1"/>
</dbReference>
<dbReference type="Proteomes" id="UP000594118">
    <property type="component" value="Chromosome"/>
</dbReference>
<keyword evidence="3" id="KW-1185">Reference proteome</keyword>
<dbReference type="AlphaFoldDB" id="A0A7L9WPE9"/>
<keyword evidence="1" id="KW-0472">Membrane</keyword>
<accession>A0A7L9WPE9</accession>
<dbReference type="InterPro" id="IPR050445">
    <property type="entry name" value="Bact_polysacc_biosynth/exp"/>
</dbReference>
<dbReference type="GO" id="GO:0005886">
    <property type="term" value="C:plasma membrane"/>
    <property type="evidence" value="ECO:0007669"/>
    <property type="project" value="TreeGrafter"/>
</dbReference>
<dbReference type="EMBL" id="CP045201">
    <property type="protein sequence ID" value="QOL81296.1"/>
    <property type="molecule type" value="Genomic_DNA"/>
</dbReference>
<evidence type="ECO:0000313" key="2">
    <source>
        <dbReference type="EMBL" id="QOL81296.1"/>
    </source>
</evidence>
<keyword evidence="1" id="KW-0812">Transmembrane</keyword>
<protein>
    <recommendedName>
        <fullName evidence="4">Tyrosine kinase G-rich domain-containing protein</fullName>
    </recommendedName>
</protein>
<organism evidence="2 3">
    <name type="scientific">Pseudooceanicola spongiae</name>
    <dbReference type="NCBI Taxonomy" id="2613965"/>
    <lineage>
        <taxon>Bacteria</taxon>
        <taxon>Pseudomonadati</taxon>
        <taxon>Pseudomonadota</taxon>
        <taxon>Alphaproteobacteria</taxon>
        <taxon>Rhodobacterales</taxon>
        <taxon>Paracoccaceae</taxon>
        <taxon>Pseudooceanicola</taxon>
    </lineage>
</organism>
<evidence type="ECO:0008006" key="4">
    <source>
        <dbReference type="Google" id="ProtNLM"/>
    </source>
</evidence>
<sequence>MPHLTTRPARFVKLPPIVRVPLRELSVSRLFRGGRPTDLGRLPRYAGIFAIGATCIWAPISSYLATAPLRYTSQLSLILPGSGASSSVSLSQIGQASSFANSAFSNGSVSPTETYKRLMGAERILDAAAGSMGMVSRDFGQARIELVDLTGLIHVTITGNSPEDAQDRSKALLAAFFSEIEALRTNEVSMREDSGRSAIEQYRTSVMQTREEISALQRESGLISADQYDALVAEADALARATRDLSVTLDEKTKAVEQLQAALATSPRLAAATLRLHADTQFVALTEEMSLRATELSQLRGRFGEKHPQVASARAGHAAAETEAHLRARQLTGLSDGELATLDISHVGSRAGLLSDLVKLDSERAGLVAEYAAMTTRLATSETRKLALIDTAARLEDLQRDFSVSEAVFASAMAKSQTSKTDLYASYPLVQVLEDPSLPSEPSSPRRKLAIAAGIAATFFLFVGLMLGWLRRPLIGTLLHEGRSAAPGHAVPAE</sequence>
<gene>
    <name evidence="2" type="ORF">F3W81_11010</name>
</gene>
<reference evidence="2 3" key="1">
    <citation type="submission" date="2019-10" db="EMBL/GenBank/DDBJ databases">
        <title>Pseudopuniceibacterium sp. HQ09 islated from Antarctica.</title>
        <authorList>
            <person name="Liao L."/>
            <person name="Su S."/>
            <person name="Chen B."/>
            <person name="Yu Y."/>
        </authorList>
    </citation>
    <scope>NUCLEOTIDE SEQUENCE [LARGE SCALE GENOMIC DNA]</scope>
    <source>
        <strain evidence="2 3">HQ09</strain>
    </source>
</reference>
<feature type="transmembrane region" description="Helical" evidence="1">
    <location>
        <begin position="45"/>
        <end position="65"/>
    </location>
</feature>
<name>A0A7L9WPE9_9RHOB</name>
<feature type="transmembrane region" description="Helical" evidence="1">
    <location>
        <begin position="449"/>
        <end position="470"/>
    </location>
</feature>